<feature type="domain" description="C2H2-type" evidence="9">
    <location>
        <begin position="185"/>
        <end position="212"/>
    </location>
</feature>
<evidence type="ECO:0000256" key="2">
    <source>
        <dbReference type="ARBA" id="ARBA00022737"/>
    </source>
</evidence>
<dbReference type="PANTHER" id="PTHR46179:SF28">
    <property type="entry name" value="SI:DKEY-208K4.2 PROTEIN"/>
    <property type="match status" value="1"/>
</dbReference>
<organism evidence="10 11">
    <name type="scientific">Erpetoichthys calabaricus</name>
    <name type="common">Rope fish</name>
    <name type="synonym">Calamoichthys calabaricus</name>
    <dbReference type="NCBI Taxonomy" id="27687"/>
    <lineage>
        <taxon>Eukaryota</taxon>
        <taxon>Metazoa</taxon>
        <taxon>Chordata</taxon>
        <taxon>Craniata</taxon>
        <taxon>Vertebrata</taxon>
        <taxon>Euteleostomi</taxon>
        <taxon>Actinopterygii</taxon>
        <taxon>Polypteriformes</taxon>
        <taxon>Polypteridae</taxon>
        <taxon>Erpetoichthys</taxon>
    </lineage>
</organism>
<sequence length="360" mass="42302">MKRNAGSFRCDHEGCGATFKREWRMLEHRTAHTGEKLYGCDVGECGRRFTRKAHLKRHMLSHSGEKNFKCSYAGCSESFITPDSLKRHVKYTHGEKDSYFKCFYQGCGKSFKKRKTFKSHLNEHVSAPVFRCQKEKCRQKFETAALRKAHEKTHKGYACKVPECPVVAVNWTKLQKHRLLHPVEYRCQQCQKSFKKHAALRNHKRSHALQKPVLLCPIKDCKIYFTTTFNLQHHIRKEHLQLLKYPCYYPDCVKVFAMRESLLRHLVSHDPDRKLVKVKQKRPDKSWQKRLGGSSSHKAPVIEEDLRALFEQKLHFRIHSKVECNLSGLFNERKIPRIIEQEVGLRELFEPPLLKLPKVA</sequence>
<keyword evidence="6" id="KW-0805">Transcription regulation</keyword>
<keyword evidence="7" id="KW-0804">Transcription</keyword>
<reference evidence="10" key="3">
    <citation type="submission" date="2025-09" db="UniProtKB">
        <authorList>
            <consortium name="Ensembl"/>
        </authorList>
    </citation>
    <scope>IDENTIFICATION</scope>
</reference>
<evidence type="ECO:0000256" key="4">
    <source>
        <dbReference type="ARBA" id="ARBA00022833"/>
    </source>
</evidence>
<dbReference type="GeneID" id="114664615"/>
<evidence type="ECO:0000256" key="7">
    <source>
        <dbReference type="ARBA" id="ARBA00023163"/>
    </source>
</evidence>
<dbReference type="PROSITE" id="PS50157">
    <property type="entry name" value="ZINC_FINGER_C2H2_2"/>
    <property type="match status" value="7"/>
</dbReference>
<dbReference type="InterPro" id="IPR054599">
    <property type="entry name" value="TFIIIA_Zfn-C2H2"/>
</dbReference>
<feature type="domain" description="C2H2-type" evidence="9">
    <location>
        <begin position="130"/>
        <end position="156"/>
    </location>
</feature>
<dbReference type="SUPFAM" id="SSF57667">
    <property type="entry name" value="beta-beta-alpha zinc fingers"/>
    <property type="match status" value="4"/>
</dbReference>
<dbReference type="InterPro" id="IPR051061">
    <property type="entry name" value="Zinc_finger_trans_reg"/>
</dbReference>
<gene>
    <name evidence="10" type="primary">42sp43</name>
</gene>
<dbReference type="GO" id="GO:0008270">
    <property type="term" value="F:zinc ion binding"/>
    <property type="evidence" value="ECO:0007669"/>
    <property type="project" value="UniProtKB-KW"/>
</dbReference>
<keyword evidence="5" id="KW-0694">RNA-binding</keyword>
<evidence type="ECO:0000256" key="8">
    <source>
        <dbReference type="PROSITE-ProRule" id="PRU00042"/>
    </source>
</evidence>
<dbReference type="FunFam" id="3.30.160.60:FF:000100">
    <property type="entry name" value="Zinc finger 45-like"/>
    <property type="match status" value="1"/>
</dbReference>
<proteinExistence type="predicted"/>
<keyword evidence="11" id="KW-1185">Reference proteome</keyword>
<evidence type="ECO:0000259" key="9">
    <source>
        <dbReference type="PROSITE" id="PS50157"/>
    </source>
</evidence>
<accession>A0A8C4T031</accession>
<dbReference type="Pfam" id="PF22110">
    <property type="entry name" value="TFIIIA_zf-C2H2"/>
    <property type="match status" value="1"/>
</dbReference>
<dbReference type="OrthoDB" id="2687452at2759"/>
<keyword evidence="3 8" id="KW-0863">Zinc-finger</keyword>
<feature type="domain" description="C2H2-type" evidence="9">
    <location>
        <begin position="68"/>
        <end position="98"/>
    </location>
</feature>
<dbReference type="AlphaFoldDB" id="A0A8C4T031"/>
<evidence type="ECO:0000256" key="5">
    <source>
        <dbReference type="ARBA" id="ARBA00022884"/>
    </source>
</evidence>
<name>A0A8C4T031_ERPCA</name>
<keyword evidence="1" id="KW-0479">Metal-binding</keyword>
<dbReference type="GeneTree" id="ENSGT00940000165750"/>
<evidence type="ECO:0000313" key="11">
    <source>
        <dbReference type="Proteomes" id="UP000694620"/>
    </source>
</evidence>
<dbReference type="Pfam" id="PF00096">
    <property type="entry name" value="zf-C2H2"/>
    <property type="match status" value="4"/>
</dbReference>
<dbReference type="SMART" id="SM00355">
    <property type="entry name" value="ZnF_C2H2"/>
    <property type="match status" value="9"/>
</dbReference>
<evidence type="ECO:0000256" key="3">
    <source>
        <dbReference type="ARBA" id="ARBA00022771"/>
    </source>
</evidence>
<evidence type="ECO:0000313" key="10">
    <source>
        <dbReference type="Ensembl" id="ENSECRP00000024277.1"/>
    </source>
</evidence>
<evidence type="ECO:0000256" key="6">
    <source>
        <dbReference type="ARBA" id="ARBA00023015"/>
    </source>
</evidence>
<reference evidence="10" key="1">
    <citation type="submission" date="2021-06" db="EMBL/GenBank/DDBJ databases">
        <authorList>
            <consortium name="Wellcome Sanger Institute Data Sharing"/>
        </authorList>
    </citation>
    <scope>NUCLEOTIDE SEQUENCE [LARGE SCALE GENOMIC DNA]</scope>
</reference>
<dbReference type="Proteomes" id="UP000694620">
    <property type="component" value="Chromosome 14"/>
</dbReference>
<dbReference type="PROSITE" id="PS00028">
    <property type="entry name" value="ZINC_FINGER_C2H2_1"/>
    <property type="match status" value="7"/>
</dbReference>
<keyword evidence="4" id="KW-0862">Zinc</keyword>
<dbReference type="FunFam" id="3.30.160.60:FF:000032">
    <property type="entry name" value="Krueppel-like factor 4"/>
    <property type="match status" value="1"/>
</dbReference>
<dbReference type="RefSeq" id="XP_028674633.1">
    <property type="nucleotide sequence ID" value="XM_028818800.2"/>
</dbReference>
<dbReference type="GO" id="GO:0003723">
    <property type="term" value="F:RNA binding"/>
    <property type="evidence" value="ECO:0007669"/>
    <property type="project" value="UniProtKB-KW"/>
</dbReference>
<evidence type="ECO:0000256" key="1">
    <source>
        <dbReference type="ARBA" id="ARBA00022723"/>
    </source>
</evidence>
<protein>
    <submittedName>
        <fullName evidence="10">P43 5S RNA-binding protein</fullName>
    </submittedName>
</protein>
<dbReference type="InterPro" id="IPR013087">
    <property type="entry name" value="Znf_C2H2_type"/>
</dbReference>
<reference evidence="10" key="2">
    <citation type="submission" date="2025-08" db="UniProtKB">
        <authorList>
            <consortium name="Ensembl"/>
        </authorList>
    </citation>
    <scope>IDENTIFICATION</scope>
</reference>
<dbReference type="GO" id="GO:0005634">
    <property type="term" value="C:nucleus"/>
    <property type="evidence" value="ECO:0007669"/>
    <property type="project" value="TreeGrafter"/>
</dbReference>
<dbReference type="InterPro" id="IPR036236">
    <property type="entry name" value="Znf_C2H2_sf"/>
</dbReference>
<feature type="domain" description="C2H2-type" evidence="9">
    <location>
        <begin position="38"/>
        <end position="67"/>
    </location>
</feature>
<dbReference type="PANTHER" id="PTHR46179">
    <property type="entry name" value="ZINC FINGER PROTEIN"/>
    <property type="match status" value="1"/>
</dbReference>
<keyword evidence="2" id="KW-0677">Repeat</keyword>
<feature type="domain" description="C2H2-type" evidence="9">
    <location>
        <begin position="245"/>
        <end position="274"/>
    </location>
</feature>
<feature type="domain" description="C2H2-type" evidence="9">
    <location>
        <begin position="100"/>
        <end position="129"/>
    </location>
</feature>
<dbReference type="Ensembl" id="ENSECRT00000024810.1">
    <property type="protein sequence ID" value="ENSECRP00000024277.1"/>
    <property type="gene ID" value="ENSECRG00000016444.1"/>
</dbReference>
<dbReference type="Gene3D" id="3.30.160.60">
    <property type="entry name" value="Classic Zinc Finger"/>
    <property type="match status" value="6"/>
</dbReference>
<feature type="domain" description="C2H2-type" evidence="9">
    <location>
        <begin position="8"/>
        <end position="37"/>
    </location>
</feature>